<reference evidence="2 3" key="1">
    <citation type="submission" date="2017-03" db="EMBL/GenBank/DDBJ databases">
        <title>Draft genome sequence of Streptomyces scabrisporus NF3, endophyte isolated from Amphipterygium adstringens.</title>
        <authorList>
            <person name="Vazquez M."/>
            <person name="Ceapa C.D."/>
            <person name="Rodriguez Luna D."/>
            <person name="Sanchez Esquivel S."/>
        </authorList>
    </citation>
    <scope>NUCLEOTIDE SEQUENCE [LARGE SCALE GENOMIC DNA]</scope>
    <source>
        <strain evidence="2 3">NF3</strain>
    </source>
</reference>
<keyword evidence="3" id="KW-1185">Reference proteome</keyword>
<comment type="caution">
    <text evidence="2">The sequence shown here is derived from an EMBL/GenBank/DDBJ whole genome shotgun (WGS) entry which is preliminary data.</text>
</comment>
<evidence type="ECO:0000313" key="2">
    <source>
        <dbReference type="EMBL" id="OPC81474.1"/>
    </source>
</evidence>
<dbReference type="Gene3D" id="3.20.20.10">
    <property type="entry name" value="Alanine racemase"/>
    <property type="match status" value="1"/>
</dbReference>
<gene>
    <name evidence="2" type="ORF">B4N89_11410</name>
</gene>
<proteinExistence type="predicted"/>
<dbReference type="InterPro" id="IPR026956">
    <property type="entry name" value="D-ser_dehydrat-like_dom"/>
</dbReference>
<dbReference type="InterPro" id="IPR029066">
    <property type="entry name" value="PLP-binding_barrel"/>
</dbReference>
<evidence type="ECO:0000313" key="3">
    <source>
        <dbReference type="Proteomes" id="UP000190037"/>
    </source>
</evidence>
<accession>A0A1T3NXG4</accession>
<dbReference type="AlphaFoldDB" id="A0A1T3NXG4"/>
<dbReference type="STRING" id="159449.B4N89_11410"/>
<feature type="domain" description="D-serine dehydratase-like" evidence="1">
    <location>
        <begin position="289"/>
        <end position="385"/>
    </location>
</feature>
<dbReference type="Gene3D" id="2.40.37.20">
    <property type="entry name" value="D-serine dehydratase-like domain"/>
    <property type="match status" value="1"/>
</dbReference>
<dbReference type="SMART" id="SM01119">
    <property type="entry name" value="D-ser_dehydrat"/>
    <property type="match status" value="1"/>
</dbReference>
<evidence type="ECO:0000259" key="1">
    <source>
        <dbReference type="SMART" id="SM01119"/>
    </source>
</evidence>
<dbReference type="SUPFAM" id="SSF51419">
    <property type="entry name" value="PLP-binding barrel"/>
    <property type="match status" value="1"/>
</dbReference>
<dbReference type="OrthoDB" id="9811417at2"/>
<name>A0A1T3NXG4_9ACTN</name>
<dbReference type="InterPro" id="IPR051466">
    <property type="entry name" value="D-amino_acid_metab_enzyme"/>
</dbReference>
<dbReference type="InterPro" id="IPR042208">
    <property type="entry name" value="D-ser_dehydrat-like_sf"/>
</dbReference>
<organism evidence="2 3">
    <name type="scientific">Embleya scabrispora</name>
    <dbReference type="NCBI Taxonomy" id="159449"/>
    <lineage>
        <taxon>Bacteria</taxon>
        <taxon>Bacillati</taxon>
        <taxon>Actinomycetota</taxon>
        <taxon>Actinomycetes</taxon>
        <taxon>Kitasatosporales</taxon>
        <taxon>Streptomycetaceae</taxon>
        <taxon>Embleya</taxon>
    </lineage>
</organism>
<dbReference type="EMBL" id="MWQN01000001">
    <property type="protein sequence ID" value="OPC81474.1"/>
    <property type="molecule type" value="Genomic_DNA"/>
</dbReference>
<dbReference type="PANTHER" id="PTHR28004">
    <property type="entry name" value="ZGC:162816-RELATED"/>
    <property type="match status" value="1"/>
</dbReference>
<dbReference type="RefSeq" id="WP_078975753.1">
    <property type="nucleotide sequence ID" value="NZ_MWQN01000001.1"/>
</dbReference>
<dbReference type="Pfam" id="PF14031">
    <property type="entry name" value="D-ser_dehydrat"/>
    <property type="match status" value="1"/>
</dbReference>
<protein>
    <submittedName>
        <fullName evidence="2">Alanine racemase</fullName>
    </submittedName>
</protein>
<dbReference type="PANTHER" id="PTHR28004:SF8">
    <property type="entry name" value="D-SERINE DEAMINASE"/>
    <property type="match status" value="1"/>
</dbReference>
<dbReference type="Proteomes" id="UP000190037">
    <property type="component" value="Unassembled WGS sequence"/>
</dbReference>
<sequence>MTLDSYTKGTWLPYEELGDDEFGAAGHSLFDGPFTWPVMVARKSALLANVATMAAYTERHGVLFAPHGKTTMSPELFAEQLGAGAWGISVATANQALAAHRFRVPRILIANEVLDEKVLRWAATRPDLLFYVDSRAGVEVAAAALAAVPGGKLSVLVELGRPGARTGCRGVAEAVELARVAAAVPGLTVAGVAGYEGGLPDAAAVSAWMGELASLADGIADLVPGSPIVSAGGSAWFDAVVDTLAPGGKPLPDRTIILRSGAYVSHDDGFYAVRTPFARHPEEGSLASALEVWAQVLSAPEPGLAVLGAGRRDVPFDQDLPVPLRVRALDGTLREPGAARVTKLDDQHAYLDLGDTEVAPGELVCLGISHPCTAFDKWRVVPVVDDDHRIVDVLNTHF</sequence>